<keyword evidence="2" id="KW-1185">Reference proteome</keyword>
<accession>A0A4Y2MTZ2</accession>
<dbReference type="Proteomes" id="UP000499080">
    <property type="component" value="Unassembled WGS sequence"/>
</dbReference>
<gene>
    <name evidence="1" type="ORF">AVEN_240441_1</name>
</gene>
<reference evidence="1 2" key="1">
    <citation type="journal article" date="2019" name="Sci. Rep.">
        <title>Orb-weaving spider Araneus ventricosus genome elucidates the spidroin gene catalogue.</title>
        <authorList>
            <person name="Kono N."/>
            <person name="Nakamura H."/>
            <person name="Ohtoshi R."/>
            <person name="Moran D.A.P."/>
            <person name="Shinohara A."/>
            <person name="Yoshida Y."/>
            <person name="Fujiwara M."/>
            <person name="Mori M."/>
            <person name="Tomita M."/>
            <person name="Arakawa K."/>
        </authorList>
    </citation>
    <scope>NUCLEOTIDE SEQUENCE [LARGE SCALE GENOMIC DNA]</scope>
</reference>
<comment type="caution">
    <text evidence="1">The sequence shown here is derived from an EMBL/GenBank/DDBJ whole genome shotgun (WGS) entry which is preliminary data.</text>
</comment>
<proteinExistence type="predicted"/>
<evidence type="ECO:0000313" key="2">
    <source>
        <dbReference type="Proteomes" id="UP000499080"/>
    </source>
</evidence>
<dbReference type="EMBL" id="BGPR01007950">
    <property type="protein sequence ID" value="GBN30618.1"/>
    <property type="molecule type" value="Genomic_DNA"/>
</dbReference>
<dbReference type="AlphaFoldDB" id="A0A4Y2MTZ2"/>
<feature type="non-terminal residue" evidence="1">
    <location>
        <position position="39"/>
    </location>
</feature>
<protein>
    <submittedName>
        <fullName evidence="1">Uncharacterized protein</fullName>
    </submittedName>
</protein>
<name>A0A4Y2MTZ2_ARAVE</name>
<sequence>MHRVAIRPDLKPTFGLVSGILKLSGFTPVNAAIEESGCN</sequence>
<organism evidence="1 2">
    <name type="scientific">Araneus ventricosus</name>
    <name type="common">Orbweaver spider</name>
    <name type="synonym">Epeira ventricosa</name>
    <dbReference type="NCBI Taxonomy" id="182803"/>
    <lineage>
        <taxon>Eukaryota</taxon>
        <taxon>Metazoa</taxon>
        <taxon>Ecdysozoa</taxon>
        <taxon>Arthropoda</taxon>
        <taxon>Chelicerata</taxon>
        <taxon>Arachnida</taxon>
        <taxon>Araneae</taxon>
        <taxon>Araneomorphae</taxon>
        <taxon>Entelegynae</taxon>
        <taxon>Araneoidea</taxon>
        <taxon>Araneidae</taxon>
        <taxon>Araneus</taxon>
    </lineage>
</organism>
<evidence type="ECO:0000313" key="1">
    <source>
        <dbReference type="EMBL" id="GBN30618.1"/>
    </source>
</evidence>